<accession>A0A1I5M553</accession>
<name>A0A1I5M553_9BACT</name>
<dbReference type="GO" id="GO:0016020">
    <property type="term" value="C:membrane"/>
    <property type="evidence" value="ECO:0007669"/>
    <property type="project" value="InterPro"/>
</dbReference>
<feature type="transmembrane region" description="Helical" evidence="5">
    <location>
        <begin position="34"/>
        <end position="56"/>
    </location>
</feature>
<dbReference type="PROSITE" id="PS50111">
    <property type="entry name" value="CHEMOTAXIS_TRANSDUC_2"/>
    <property type="match status" value="1"/>
</dbReference>
<dbReference type="EMBL" id="FOXB01000005">
    <property type="protein sequence ID" value="SFP04447.1"/>
    <property type="molecule type" value="Genomic_DNA"/>
</dbReference>
<feature type="transmembrane region" description="Helical" evidence="5">
    <location>
        <begin position="12"/>
        <end position="28"/>
    </location>
</feature>
<dbReference type="InterPro" id="IPR003660">
    <property type="entry name" value="HAMP_dom"/>
</dbReference>
<dbReference type="GO" id="GO:0007165">
    <property type="term" value="P:signal transduction"/>
    <property type="evidence" value="ECO:0007669"/>
    <property type="project" value="UniProtKB-KW"/>
</dbReference>
<dbReference type="InterPro" id="IPR004090">
    <property type="entry name" value="Chemotax_Me-accpt_rcpt"/>
</dbReference>
<dbReference type="PROSITE" id="PS50885">
    <property type="entry name" value="HAMP"/>
    <property type="match status" value="1"/>
</dbReference>
<dbReference type="RefSeq" id="WP_092910921.1">
    <property type="nucleotide sequence ID" value="NZ_CP136592.1"/>
</dbReference>
<dbReference type="PANTHER" id="PTHR32089:SF114">
    <property type="entry name" value="METHYL-ACCEPTING CHEMOTAXIS PROTEIN MCPB"/>
    <property type="match status" value="1"/>
</dbReference>
<organism evidence="8 9">
    <name type="scientific">Hydrogenimonas thermophila</name>
    <dbReference type="NCBI Taxonomy" id="223786"/>
    <lineage>
        <taxon>Bacteria</taxon>
        <taxon>Pseudomonadati</taxon>
        <taxon>Campylobacterota</taxon>
        <taxon>Epsilonproteobacteria</taxon>
        <taxon>Campylobacterales</taxon>
        <taxon>Hydrogenimonadaceae</taxon>
        <taxon>Hydrogenimonas</taxon>
    </lineage>
</organism>
<evidence type="ECO:0000256" key="1">
    <source>
        <dbReference type="ARBA" id="ARBA00023224"/>
    </source>
</evidence>
<dbReference type="CDD" id="cd06225">
    <property type="entry name" value="HAMP"/>
    <property type="match status" value="1"/>
</dbReference>
<dbReference type="SUPFAM" id="SSF58104">
    <property type="entry name" value="Methyl-accepting chemotaxis protein (MCP) signaling domain"/>
    <property type="match status" value="1"/>
</dbReference>
<evidence type="ECO:0000256" key="2">
    <source>
        <dbReference type="ARBA" id="ARBA00029447"/>
    </source>
</evidence>
<comment type="similarity">
    <text evidence="2">Belongs to the methyl-accepting chemotaxis (MCP) protein family.</text>
</comment>
<dbReference type="AlphaFoldDB" id="A0A1I5M553"/>
<keyword evidence="5" id="KW-0472">Membrane</keyword>
<evidence type="ECO:0000259" key="6">
    <source>
        <dbReference type="PROSITE" id="PS50111"/>
    </source>
</evidence>
<feature type="domain" description="Methyl-accepting transducer" evidence="6">
    <location>
        <begin position="117"/>
        <end position="388"/>
    </location>
</feature>
<dbReference type="Proteomes" id="UP000199227">
    <property type="component" value="Unassembled WGS sequence"/>
</dbReference>
<dbReference type="Pfam" id="PF00015">
    <property type="entry name" value="MCPsignal"/>
    <property type="match status" value="1"/>
</dbReference>
<keyword evidence="5" id="KW-0812">Transmembrane</keyword>
<evidence type="ECO:0000256" key="5">
    <source>
        <dbReference type="SAM" id="Phobius"/>
    </source>
</evidence>
<protein>
    <submittedName>
        <fullName evidence="8">Methyl-accepting chemotaxis protein</fullName>
    </submittedName>
</protein>
<sequence>MNKHSIFFEFNLKLLYVNIATTIIFVYINKDQDIIQLLAEHSIVAILIQVAAFLLLKKYILTPLNNMKAIAKDLADGDGDLTKRLNIHSKDEIGEVSQYIDLFIEKIQSTVSEAKHSANENSTISSKLSIISNNIEKKTEEELNIINEVKSSGLQMQKSLEESVAMVEQTKKDLESANESLDKAKEDIYSMVSNIQTSAETESILSDKLNQLSNDADQIKGILNMISEIAEQTNLLALNAAIEAARAGTHGRGFAVVADEVRLLAERTQKSLVEIDGTISIIIQGINDATQQMVKFTENVQNMSDKSKNVEVKINNATKLMQTSYQTADASYSNALSLQNDTKKIVESIETISEYSISNNNGVKEINRLTDSLKNMAQSLTVKLNQFRT</sequence>
<reference evidence="8 9" key="1">
    <citation type="submission" date="2016-10" db="EMBL/GenBank/DDBJ databases">
        <authorList>
            <person name="de Groot N.N."/>
        </authorList>
    </citation>
    <scope>NUCLEOTIDE SEQUENCE [LARGE SCALE GENOMIC DNA]</scope>
    <source>
        <strain evidence="8 9">EP1-55-1</strain>
    </source>
</reference>
<proteinExistence type="inferred from homology"/>
<dbReference type="PANTHER" id="PTHR32089">
    <property type="entry name" value="METHYL-ACCEPTING CHEMOTAXIS PROTEIN MCPB"/>
    <property type="match status" value="1"/>
</dbReference>
<dbReference type="GO" id="GO:0004888">
    <property type="term" value="F:transmembrane signaling receptor activity"/>
    <property type="evidence" value="ECO:0007669"/>
    <property type="project" value="InterPro"/>
</dbReference>
<dbReference type="GO" id="GO:0006935">
    <property type="term" value="P:chemotaxis"/>
    <property type="evidence" value="ECO:0007669"/>
    <property type="project" value="InterPro"/>
</dbReference>
<dbReference type="PRINTS" id="PR00260">
    <property type="entry name" value="CHEMTRNSDUCR"/>
</dbReference>
<evidence type="ECO:0000313" key="8">
    <source>
        <dbReference type="EMBL" id="SFP04447.1"/>
    </source>
</evidence>
<gene>
    <name evidence="8" type="ORF">SAMN05216234_1053</name>
</gene>
<keyword evidence="1 3" id="KW-0807">Transducer</keyword>
<keyword evidence="5" id="KW-1133">Transmembrane helix</keyword>
<dbReference type="SMART" id="SM00304">
    <property type="entry name" value="HAMP"/>
    <property type="match status" value="1"/>
</dbReference>
<dbReference type="InterPro" id="IPR004089">
    <property type="entry name" value="MCPsignal_dom"/>
</dbReference>
<dbReference type="SMART" id="SM00283">
    <property type="entry name" value="MA"/>
    <property type="match status" value="1"/>
</dbReference>
<evidence type="ECO:0000256" key="4">
    <source>
        <dbReference type="SAM" id="Coils"/>
    </source>
</evidence>
<dbReference type="Pfam" id="PF00672">
    <property type="entry name" value="HAMP"/>
    <property type="match status" value="1"/>
</dbReference>
<dbReference type="OrthoDB" id="2489132at2"/>
<dbReference type="Gene3D" id="1.10.287.950">
    <property type="entry name" value="Methyl-accepting chemotaxis protein"/>
    <property type="match status" value="1"/>
</dbReference>
<evidence type="ECO:0000313" key="9">
    <source>
        <dbReference type="Proteomes" id="UP000199227"/>
    </source>
</evidence>
<feature type="coiled-coil region" evidence="4">
    <location>
        <begin position="157"/>
        <end position="187"/>
    </location>
</feature>
<evidence type="ECO:0000259" key="7">
    <source>
        <dbReference type="PROSITE" id="PS50885"/>
    </source>
</evidence>
<evidence type="ECO:0000256" key="3">
    <source>
        <dbReference type="PROSITE-ProRule" id="PRU00284"/>
    </source>
</evidence>
<keyword evidence="9" id="KW-1185">Reference proteome</keyword>
<dbReference type="STRING" id="223786.SAMN05216234_1053"/>
<keyword evidence="4" id="KW-0175">Coiled coil</keyword>
<feature type="domain" description="HAMP" evidence="7">
    <location>
        <begin position="58"/>
        <end position="112"/>
    </location>
</feature>